<protein>
    <submittedName>
        <fullName evidence="1">Uncharacterized protein</fullName>
    </submittedName>
</protein>
<sequence length="118" mass="13772">SPFWYRIFYTPNTNRNSGDGLMYFLASWLAREDAYHRDVTKTIEVIPLLSVNRVHVPPRHSSRSSFHLSESLVFIVRYKRRGEFITRRLRASTAAELEFASGELKRAIRAARAERDLT</sequence>
<feature type="non-terminal residue" evidence="1">
    <location>
        <position position="118"/>
    </location>
</feature>
<evidence type="ECO:0000313" key="2">
    <source>
        <dbReference type="Proteomes" id="UP000591131"/>
    </source>
</evidence>
<dbReference type="Proteomes" id="UP000591131">
    <property type="component" value="Unassembled WGS sequence"/>
</dbReference>
<name>A0A7J6LGB0_PERCH</name>
<accession>A0A7J6LGB0</accession>
<proteinExistence type="predicted"/>
<evidence type="ECO:0000313" key="1">
    <source>
        <dbReference type="EMBL" id="KAF4658314.1"/>
    </source>
</evidence>
<keyword evidence="2" id="KW-1185">Reference proteome</keyword>
<gene>
    <name evidence="1" type="ORF">FOL47_008025</name>
</gene>
<dbReference type="AlphaFoldDB" id="A0A7J6LGB0"/>
<dbReference type="EMBL" id="JAAPAO010000499">
    <property type="protein sequence ID" value="KAF4658314.1"/>
    <property type="molecule type" value="Genomic_DNA"/>
</dbReference>
<reference evidence="1 2" key="1">
    <citation type="submission" date="2020-04" db="EMBL/GenBank/DDBJ databases">
        <title>Perkinsus chesapeaki whole genome sequence.</title>
        <authorList>
            <person name="Bogema D.R."/>
        </authorList>
    </citation>
    <scope>NUCLEOTIDE SEQUENCE [LARGE SCALE GENOMIC DNA]</scope>
    <source>
        <strain evidence="1">ATCC PRA-425</strain>
    </source>
</reference>
<comment type="caution">
    <text evidence="1">The sequence shown here is derived from an EMBL/GenBank/DDBJ whole genome shotgun (WGS) entry which is preliminary data.</text>
</comment>
<organism evidence="1 2">
    <name type="scientific">Perkinsus chesapeaki</name>
    <name type="common">Clam parasite</name>
    <name type="synonym">Perkinsus andrewsi</name>
    <dbReference type="NCBI Taxonomy" id="330153"/>
    <lineage>
        <taxon>Eukaryota</taxon>
        <taxon>Sar</taxon>
        <taxon>Alveolata</taxon>
        <taxon>Perkinsozoa</taxon>
        <taxon>Perkinsea</taxon>
        <taxon>Perkinsida</taxon>
        <taxon>Perkinsidae</taxon>
        <taxon>Perkinsus</taxon>
    </lineage>
</organism>